<dbReference type="InterPro" id="IPR036396">
    <property type="entry name" value="Cyt_P450_sf"/>
</dbReference>
<evidence type="ECO:0000256" key="7">
    <source>
        <dbReference type="ARBA" id="ARBA00022824"/>
    </source>
</evidence>
<reference evidence="14" key="1">
    <citation type="submission" date="2013-04" db="EMBL/GenBank/DDBJ databases">
        <authorList>
            <person name="Qu J."/>
            <person name="Murali S.C."/>
            <person name="Bandaranaike D."/>
            <person name="Bellair M."/>
            <person name="Blankenburg K."/>
            <person name="Chao H."/>
            <person name="Dinh H."/>
            <person name="Doddapaneni H."/>
            <person name="Downs B."/>
            <person name="Dugan-Rocha S."/>
            <person name="Elkadiri S."/>
            <person name="Gnanaolivu R.D."/>
            <person name="Hernandez B."/>
            <person name="Javaid M."/>
            <person name="Jayaseelan J.C."/>
            <person name="Lee S."/>
            <person name="Li M."/>
            <person name="Ming W."/>
            <person name="Munidasa M."/>
            <person name="Muniz J."/>
            <person name="Nguyen L."/>
            <person name="Ongeri F."/>
            <person name="Osuji N."/>
            <person name="Pu L.-L."/>
            <person name="Puazo M."/>
            <person name="Qu C."/>
            <person name="Quiroz J."/>
            <person name="Raj R."/>
            <person name="Weissenberger G."/>
            <person name="Xin Y."/>
            <person name="Zou X."/>
            <person name="Han Y."/>
            <person name="Richards S."/>
            <person name="Worley K."/>
            <person name="Muzny D."/>
            <person name="Gibbs R."/>
        </authorList>
    </citation>
    <scope>NUCLEOTIDE SEQUENCE</scope>
    <source>
        <strain evidence="14">Sampled in the wild</strain>
    </source>
</reference>
<accession>A0A8K0KRD0</accession>
<keyword evidence="7" id="KW-0256">Endoplasmic reticulum</keyword>
<feature type="transmembrane region" description="Helical" evidence="13">
    <location>
        <begin position="17"/>
        <end position="36"/>
    </location>
</feature>
<comment type="similarity">
    <text evidence="4">Belongs to the cytochrome P450 family.</text>
</comment>
<evidence type="ECO:0000256" key="6">
    <source>
        <dbReference type="ARBA" id="ARBA00022723"/>
    </source>
</evidence>
<dbReference type="Proteomes" id="UP000792457">
    <property type="component" value="Unassembled WGS sequence"/>
</dbReference>
<evidence type="ECO:0000256" key="9">
    <source>
        <dbReference type="ARBA" id="ARBA00023002"/>
    </source>
</evidence>
<keyword evidence="5" id="KW-0349">Heme</keyword>
<dbReference type="InterPro" id="IPR002402">
    <property type="entry name" value="Cyt_P450_E_grp-II"/>
</dbReference>
<evidence type="ECO:0000256" key="1">
    <source>
        <dbReference type="ARBA" id="ARBA00001971"/>
    </source>
</evidence>
<dbReference type="GO" id="GO:0016705">
    <property type="term" value="F:oxidoreductase activity, acting on paired donors, with incorporation or reduction of molecular oxygen"/>
    <property type="evidence" value="ECO:0007669"/>
    <property type="project" value="InterPro"/>
</dbReference>
<protein>
    <recommendedName>
        <fullName evidence="16">Cytochrome P450</fullName>
    </recommendedName>
</protein>
<evidence type="ECO:0000256" key="4">
    <source>
        <dbReference type="ARBA" id="ARBA00010617"/>
    </source>
</evidence>
<feature type="non-terminal residue" evidence="14">
    <location>
        <position position="506"/>
    </location>
</feature>
<sequence length="506" mass="58021">MVAGEVLMELLEGIPPWILWPSVFLGIIFTLTYGYITWDYNYWKKRGVPTVKGSFPFGNFGDIFLMRQNSIDFYRKLYDRFEGQRYAGIMAVNEVVFMPRDPELIKSIMAKDFSHFHDRGFPSDENYDPISMNLFSLNGRRWKTLRTKLSPTFSSGKMKAMFPLVRKCAENLPKTIEREMSKYGDQMEFKELFGRYLTDAIASVAFGVEGHSLEDPEAEMRAYGRRIFDPSFPNCLRNTIVMVAPYMCDKLGIHIFDPKAVQFFLKVVHSTVDYREKNGVNRPDFLQLLMTMKKENYEGSMTKAEIEAQCFFFFSAGSETSSSAVSFCIYELAQNLDIQDELRREVDGVLSSHGGEISYESLSEMQLMERVLKETMRIYPPVSVLVRECTKPFVVPPANGNAPNGKPWKQETINGGLAIDTGVRIQVPIIGLHYDSNYFPNPEHFDPSRFTEDAIKSMRYGMLLAKASLASLLSNFEFRPSEKCSKPLVMDKRAFFPISKEGIWVK</sequence>
<evidence type="ECO:0008006" key="16">
    <source>
        <dbReference type="Google" id="ProtNLM"/>
    </source>
</evidence>
<keyword evidence="6" id="KW-0479">Metal-binding</keyword>
<dbReference type="InterPro" id="IPR050476">
    <property type="entry name" value="Insect_CytP450_Detox"/>
</dbReference>
<dbReference type="AlphaFoldDB" id="A0A8K0KRD0"/>
<keyword evidence="13" id="KW-0812">Transmembrane</keyword>
<comment type="caution">
    <text evidence="14">The sequence shown here is derived from an EMBL/GenBank/DDBJ whole genome shotgun (WGS) entry which is preliminary data.</text>
</comment>
<organism evidence="14 15">
    <name type="scientific">Ladona fulva</name>
    <name type="common">Scarce chaser dragonfly</name>
    <name type="synonym">Libellula fulva</name>
    <dbReference type="NCBI Taxonomy" id="123851"/>
    <lineage>
        <taxon>Eukaryota</taxon>
        <taxon>Metazoa</taxon>
        <taxon>Ecdysozoa</taxon>
        <taxon>Arthropoda</taxon>
        <taxon>Hexapoda</taxon>
        <taxon>Insecta</taxon>
        <taxon>Pterygota</taxon>
        <taxon>Palaeoptera</taxon>
        <taxon>Odonata</taxon>
        <taxon>Epiprocta</taxon>
        <taxon>Anisoptera</taxon>
        <taxon>Libelluloidea</taxon>
        <taxon>Libellulidae</taxon>
        <taxon>Ladona</taxon>
    </lineage>
</organism>
<proteinExistence type="inferred from homology"/>
<keyword evidence="9" id="KW-0560">Oxidoreductase</keyword>
<comment type="cofactor">
    <cofactor evidence="1">
        <name>heme</name>
        <dbReference type="ChEBI" id="CHEBI:30413"/>
    </cofactor>
</comment>
<evidence type="ECO:0000256" key="11">
    <source>
        <dbReference type="ARBA" id="ARBA00023033"/>
    </source>
</evidence>
<keyword evidence="11" id="KW-0503">Monooxygenase</keyword>
<evidence type="ECO:0000256" key="2">
    <source>
        <dbReference type="ARBA" id="ARBA00004174"/>
    </source>
</evidence>
<evidence type="ECO:0000256" key="12">
    <source>
        <dbReference type="ARBA" id="ARBA00023136"/>
    </source>
</evidence>
<dbReference type="SUPFAM" id="SSF48264">
    <property type="entry name" value="Cytochrome P450"/>
    <property type="match status" value="1"/>
</dbReference>
<evidence type="ECO:0000256" key="3">
    <source>
        <dbReference type="ARBA" id="ARBA00004406"/>
    </source>
</evidence>
<evidence type="ECO:0000313" key="15">
    <source>
        <dbReference type="Proteomes" id="UP000792457"/>
    </source>
</evidence>
<keyword evidence="10" id="KW-0408">Iron</keyword>
<dbReference type="GO" id="GO:0005789">
    <property type="term" value="C:endoplasmic reticulum membrane"/>
    <property type="evidence" value="ECO:0007669"/>
    <property type="project" value="UniProtKB-SubCell"/>
</dbReference>
<evidence type="ECO:0000256" key="13">
    <source>
        <dbReference type="SAM" id="Phobius"/>
    </source>
</evidence>
<keyword evidence="13" id="KW-1133">Transmembrane helix</keyword>
<reference evidence="14" key="2">
    <citation type="submission" date="2017-10" db="EMBL/GenBank/DDBJ databases">
        <title>Ladona fulva Genome sequencing and assembly.</title>
        <authorList>
            <person name="Murali S."/>
            <person name="Richards S."/>
            <person name="Bandaranaike D."/>
            <person name="Bellair M."/>
            <person name="Blankenburg K."/>
            <person name="Chao H."/>
            <person name="Dinh H."/>
            <person name="Doddapaneni H."/>
            <person name="Dugan-Rocha S."/>
            <person name="Elkadiri S."/>
            <person name="Gnanaolivu R."/>
            <person name="Hernandez B."/>
            <person name="Skinner E."/>
            <person name="Javaid M."/>
            <person name="Lee S."/>
            <person name="Li M."/>
            <person name="Ming W."/>
            <person name="Munidasa M."/>
            <person name="Muniz J."/>
            <person name="Nguyen L."/>
            <person name="Hughes D."/>
            <person name="Osuji N."/>
            <person name="Pu L.-L."/>
            <person name="Puazo M."/>
            <person name="Qu C."/>
            <person name="Quiroz J."/>
            <person name="Raj R."/>
            <person name="Weissenberger G."/>
            <person name="Xin Y."/>
            <person name="Zou X."/>
            <person name="Han Y."/>
            <person name="Worley K."/>
            <person name="Muzny D."/>
            <person name="Gibbs R."/>
        </authorList>
    </citation>
    <scope>NUCLEOTIDE SEQUENCE</scope>
    <source>
        <strain evidence="14">Sampled in the wild</strain>
    </source>
</reference>
<dbReference type="InterPro" id="IPR001128">
    <property type="entry name" value="Cyt_P450"/>
</dbReference>
<keyword evidence="8" id="KW-0492">Microsome</keyword>
<dbReference type="PANTHER" id="PTHR24292">
    <property type="entry name" value="CYTOCHROME P450"/>
    <property type="match status" value="1"/>
</dbReference>
<dbReference type="Pfam" id="PF00067">
    <property type="entry name" value="p450"/>
    <property type="match status" value="2"/>
</dbReference>
<evidence type="ECO:0000256" key="10">
    <source>
        <dbReference type="ARBA" id="ARBA00023004"/>
    </source>
</evidence>
<evidence type="ECO:0000256" key="8">
    <source>
        <dbReference type="ARBA" id="ARBA00022848"/>
    </source>
</evidence>
<dbReference type="Gene3D" id="1.10.630.10">
    <property type="entry name" value="Cytochrome P450"/>
    <property type="match status" value="1"/>
</dbReference>
<dbReference type="CDD" id="cd11056">
    <property type="entry name" value="CYP6-like"/>
    <property type="match status" value="1"/>
</dbReference>
<dbReference type="GO" id="GO:0020037">
    <property type="term" value="F:heme binding"/>
    <property type="evidence" value="ECO:0007669"/>
    <property type="project" value="InterPro"/>
</dbReference>
<dbReference type="EMBL" id="KZ312404">
    <property type="protein sequence ID" value="KAG8240166.1"/>
    <property type="molecule type" value="Genomic_DNA"/>
</dbReference>
<keyword evidence="15" id="KW-1185">Reference proteome</keyword>
<evidence type="ECO:0000256" key="5">
    <source>
        <dbReference type="ARBA" id="ARBA00022617"/>
    </source>
</evidence>
<evidence type="ECO:0000313" key="14">
    <source>
        <dbReference type="EMBL" id="KAG8240166.1"/>
    </source>
</evidence>
<dbReference type="PANTHER" id="PTHR24292:SF54">
    <property type="entry name" value="CYP9F3-RELATED"/>
    <property type="match status" value="1"/>
</dbReference>
<comment type="subcellular location">
    <subcellularLocation>
        <location evidence="3">Endoplasmic reticulum membrane</location>
        <topology evidence="3">Peripheral membrane protein</topology>
    </subcellularLocation>
    <subcellularLocation>
        <location evidence="2">Microsome membrane</location>
        <topology evidence="2">Peripheral membrane protein</topology>
    </subcellularLocation>
</comment>
<dbReference type="PRINTS" id="PR00464">
    <property type="entry name" value="EP450II"/>
</dbReference>
<dbReference type="OrthoDB" id="2789670at2759"/>
<dbReference type="GO" id="GO:0005506">
    <property type="term" value="F:iron ion binding"/>
    <property type="evidence" value="ECO:0007669"/>
    <property type="project" value="InterPro"/>
</dbReference>
<dbReference type="GO" id="GO:0004497">
    <property type="term" value="F:monooxygenase activity"/>
    <property type="evidence" value="ECO:0007669"/>
    <property type="project" value="UniProtKB-KW"/>
</dbReference>
<gene>
    <name evidence="14" type="ORF">J437_LFUL019092</name>
</gene>
<keyword evidence="12 13" id="KW-0472">Membrane</keyword>
<name>A0A8K0KRD0_LADFU</name>